<evidence type="ECO:0000256" key="7">
    <source>
        <dbReference type="ARBA" id="ARBA00023033"/>
    </source>
</evidence>
<dbReference type="GO" id="GO:0016705">
    <property type="term" value="F:oxidoreductase activity, acting on paired donors, with incorporation or reduction of molecular oxygen"/>
    <property type="evidence" value="ECO:0007669"/>
    <property type="project" value="InterPro"/>
</dbReference>
<dbReference type="Pfam" id="PF00067">
    <property type="entry name" value="p450"/>
    <property type="match status" value="1"/>
</dbReference>
<evidence type="ECO:0000256" key="1">
    <source>
        <dbReference type="ARBA" id="ARBA00001971"/>
    </source>
</evidence>
<dbReference type="PROSITE" id="PS00086">
    <property type="entry name" value="CYTOCHROME_P450"/>
    <property type="match status" value="1"/>
</dbReference>
<dbReference type="RefSeq" id="XP_018149172.1">
    <property type="nucleotide sequence ID" value="XM_018293001.1"/>
</dbReference>
<dbReference type="InterPro" id="IPR002401">
    <property type="entry name" value="Cyt_P450_E_grp-I"/>
</dbReference>
<gene>
    <name evidence="10" type="ORF">VFPPC_15248</name>
</gene>
<name>A0A179G7D8_METCM</name>
<keyword evidence="4 8" id="KW-0479">Metal-binding</keyword>
<dbReference type="InterPro" id="IPR050121">
    <property type="entry name" value="Cytochrome_P450_monoxygenase"/>
</dbReference>
<evidence type="ECO:0000256" key="9">
    <source>
        <dbReference type="RuleBase" id="RU000461"/>
    </source>
</evidence>
<feature type="binding site" description="axial binding residue" evidence="8">
    <location>
        <position position="147"/>
    </location>
    <ligand>
        <name>heme</name>
        <dbReference type="ChEBI" id="CHEBI:30413"/>
    </ligand>
    <ligandPart>
        <name>Fe</name>
        <dbReference type="ChEBI" id="CHEBI:18248"/>
    </ligandPart>
</feature>
<dbReference type="PANTHER" id="PTHR24305">
    <property type="entry name" value="CYTOCHROME P450"/>
    <property type="match status" value="1"/>
</dbReference>
<sequence length="234" mass="26510">MALIIIAGSETNATLLVSIASILAEHPEIQQKVAEEVRSTFTNEDELTASSVNKLTYLRACINEAMRLFPPAAIGGPRVVSKGGATIAGHFVPENTIVAVAQWAAYHSAERFAKPHEYRPERWLKEHPFEGDNLEVFQPFGFGNRDCIARNLAHVESRLVLAKIIWNFNIRVYARHEKWREEQKSYVLWDKKDFFCNTGACSVEGQVFYLEAWGGRWSESLMCRSKTLAEYSTI</sequence>
<keyword evidence="5 9" id="KW-0560">Oxidoreductase</keyword>
<comment type="similarity">
    <text evidence="2 9">Belongs to the cytochrome P450 family.</text>
</comment>
<keyword evidence="6 8" id="KW-0408">Iron</keyword>
<dbReference type="OrthoDB" id="1470350at2759"/>
<dbReference type="SUPFAM" id="SSF48264">
    <property type="entry name" value="Cytochrome P450"/>
    <property type="match status" value="1"/>
</dbReference>
<evidence type="ECO:0000313" key="11">
    <source>
        <dbReference type="Proteomes" id="UP000078397"/>
    </source>
</evidence>
<evidence type="ECO:0000256" key="8">
    <source>
        <dbReference type="PIRSR" id="PIRSR602401-1"/>
    </source>
</evidence>
<dbReference type="GO" id="GO:0004497">
    <property type="term" value="F:monooxygenase activity"/>
    <property type="evidence" value="ECO:0007669"/>
    <property type="project" value="UniProtKB-KW"/>
</dbReference>
<evidence type="ECO:0000256" key="5">
    <source>
        <dbReference type="ARBA" id="ARBA00023002"/>
    </source>
</evidence>
<reference evidence="10 11" key="1">
    <citation type="journal article" date="2016" name="PLoS Pathog.">
        <title>Biosynthesis of antibiotic leucinostatins in bio-control fungus Purpureocillium lilacinum and their inhibition on phytophthora revealed by genome mining.</title>
        <authorList>
            <person name="Wang G."/>
            <person name="Liu Z."/>
            <person name="Lin R."/>
            <person name="Li E."/>
            <person name="Mao Z."/>
            <person name="Ling J."/>
            <person name="Yang Y."/>
            <person name="Yin W.B."/>
            <person name="Xie B."/>
        </authorList>
    </citation>
    <scope>NUCLEOTIDE SEQUENCE [LARGE SCALE GENOMIC DNA]</scope>
    <source>
        <strain evidence="10">170</strain>
    </source>
</reference>
<evidence type="ECO:0000256" key="6">
    <source>
        <dbReference type="ARBA" id="ARBA00023004"/>
    </source>
</evidence>
<dbReference type="STRING" id="1380566.A0A179G7D8"/>
<accession>A0A179G7D8</accession>
<dbReference type="AlphaFoldDB" id="A0A179G7D8"/>
<evidence type="ECO:0000313" key="10">
    <source>
        <dbReference type="EMBL" id="OAQ73089.1"/>
    </source>
</evidence>
<keyword evidence="11" id="KW-1185">Reference proteome</keyword>
<dbReference type="PRINTS" id="PR00463">
    <property type="entry name" value="EP450I"/>
</dbReference>
<dbReference type="GO" id="GO:0020037">
    <property type="term" value="F:heme binding"/>
    <property type="evidence" value="ECO:0007669"/>
    <property type="project" value="InterPro"/>
</dbReference>
<keyword evidence="7 9" id="KW-0503">Monooxygenase</keyword>
<dbReference type="Gene3D" id="1.10.630.10">
    <property type="entry name" value="Cytochrome P450"/>
    <property type="match status" value="1"/>
</dbReference>
<protein>
    <submittedName>
        <fullName evidence="10">Cytochrome P450</fullName>
    </submittedName>
</protein>
<dbReference type="InterPro" id="IPR017972">
    <property type="entry name" value="Cyt_P450_CS"/>
</dbReference>
<evidence type="ECO:0000256" key="3">
    <source>
        <dbReference type="ARBA" id="ARBA00022617"/>
    </source>
</evidence>
<dbReference type="GeneID" id="28856995"/>
<keyword evidence="3 8" id="KW-0349">Heme</keyword>
<proteinExistence type="inferred from homology"/>
<comment type="caution">
    <text evidence="10">The sequence shown here is derived from an EMBL/GenBank/DDBJ whole genome shotgun (WGS) entry which is preliminary data.</text>
</comment>
<evidence type="ECO:0000256" key="4">
    <source>
        <dbReference type="ARBA" id="ARBA00022723"/>
    </source>
</evidence>
<organism evidence="10 11">
    <name type="scientific">Pochonia chlamydosporia 170</name>
    <dbReference type="NCBI Taxonomy" id="1380566"/>
    <lineage>
        <taxon>Eukaryota</taxon>
        <taxon>Fungi</taxon>
        <taxon>Dikarya</taxon>
        <taxon>Ascomycota</taxon>
        <taxon>Pezizomycotina</taxon>
        <taxon>Sordariomycetes</taxon>
        <taxon>Hypocreomycetidae</taxon>
        <taxon>Hypocreales</taxon>
        <taxon>Clavicipitaceae</taxon>
        <taxon>Pochonia</taxon>
    </lineage>
</organism>
<dbReference type="GO" id="GO:0005506">
    <property type="term" value="F:iron ion binding"/>
    <property type="evidence" value="ECO:0007669"/>
    <property type="project" value="InterPro"/>
</dbReference>
<dbReference type="EMBL" id="LSBJ02000001">
    <property type="protein sequence ID" value="OAQ73089.1"/>
    <property type="molecule type" value="Genomic_DNA"/>
</dbReference>
<dbReference type="Proteomes" id="UP000078397">
    <property type="component" value="Unassembled WGS sequence"/>
</dbReference>
<dbReference type="PRINTS" id="PR00385">
    <property type="entry name" value="P450"/>
</dbReference>
<comment type="cofactor">
    <cofactor evidence="1 8">
        <name>heme</name>
        <dbReference type="ChEBI" id="CHEBI:30413"/>
    </cofactor>
</comment>
<evidence type="ECO:0000256" key="2">
    <source>
        <dbReference type="ARBA" id="ARBA00010617"/>
    </source>
</evidence>
<dbReference type="KEGG" id="pchm:VFPPC_15248"/>
<dbReference type="PANTHER" id="PTHR24305:SF29">
    <property type="entry name" value="BENZOATE-PARA-HYDROXYLASE"/>
    <property type="match status" value="1"/>
</dbReference>
<dbReference type="InterPro" id="IPR036396">
    <property type="entry name" value="Cyt_P450_sf"/>
</dbReference>
<dbReference type="InterPro" id="IPR001128">
    <property type="entry name" value="Cyt_P450"/>
</dbReference>